<dbReference type="CDD" id="cd14498">
    <property type="entry name" value="DSP"/>
    <property type="match status" value="1"/>
</dbReference>
<dbReference type="AlphaFoldDB" id="A0A2V5HI36"/>
<evidence type="ECO:0000313" key="4">
    <source>
        <dbReference type="EMBL" id="PYI21554.1"/>
    </source>
</evidence>
<evidence type="ECO:0000313" key="5">
    <source>
        <dbReference type="Proteomes" id="UP000249829"/>
    </source>
</evidence>
<keyword evidence="5" id="KW-1185">Reference proteome</keyword>
<dbReference type="OMA" id="IAYIMVM"/>
<dbReference type="GO" id="GO:1990444">
    <property type="term" value="F:F-box domain binding"/>
    <property type="evidence" value="ECO:0007669"/>
    <property type="project" value="TreeGrafter"/>
</dbReference>
<dbReference type="Pfam" id="PF00782">
    <property type="entry name" value="DSPc"/>
    <property type="match status" value="1"/>
</dbReference>
<feature type="compositionally biased region" description="Polar residues" evidence="2">
    <location>
        <begin position="1"/>
        <end position="15"/>
    </location>
</feature>
<proteinExistence type="inferred from homology"/>
<dbReference type="PROSITE" id="PS50056">
    <property type="entry name" value="TYR_PHOSPHATASE_2"/>
    <property type="match status" value="1"/>
</dbReference>
<protein>
    <submittedName>
        <fullName evidence="4">Phosphatases II</fullName>
    </submittedName>
</protein>
<reference evidence="4 5" key="1">
    <citation type="submission" date="2018-02" db="EMBL/GenBank/DDBJ databases">
        <title>The genomes of Aspergillus section Nigri reveals drivers in fungal speciation.</title>
        <authorList>
            <consortium name="DOE Joint Genome Institute"/>
            <person name="Vesth T.C."/>
            <person name="Nybo J."/>
            <person name="Theobald S."/>
            <person name="Brandl J."/>
            <person name="Frisvad J.C."/>
            <person name="Nielsen K.F."/>
            <person name="Lyhne E.K."/>
            <person name="Kogle M.E."/>
            <person name="Kuo A."/>
            <person name="Riley R."/>
            <person name="Clum A."/>
            <person name="Nolan M."/>
            <person name="Lipzen A."/>
            <person name="Salamov A."/>
            <person name="Henrissat B."/>
            <person name="Wiebenga A."/>
            <person name="De vries R.P."/>
            <person name="Grigoriev I.V."/>
            <person name="Mortensen U.H."/>
            <person name="Andersen M.R."/>
            <person name="Baker S.E."/>
        </authorList>
    </citation>
    <scope>NUCLEOTIDE SEQUENCE [LARGE SCALE GENOMIC DNA]</scope>
    <source>
        <strain evidence="4 5">CBS 115571</strain>
    </source>
</reference>
<dbReference type="InterPro" id="IPR000387">
    <property type="entry name" value="Tyr_Pase_dom"/>
</dbReference>
<gene>
    <name evidence="4" type="ORF">BO99DRAFT_70550</name>
</gene>
<dbReference type="GO" id="GO:0140096">
    <property type="term" value="F:catalytic activity, acting on a protein"/>
    <property type="evidence" value="ECO:0007669"/>
    <property type="project" value="UniProtKB-ARBA"/>
</dbReference>
<dbReference type="EMBL" id="KZ825116">
    <property type="protein sequence ID" value="PYI21554.1"/>
    <property type="molecule type" value="Genomic_DNA"/>
</dbReference>
<dbReference type="PANTHER" id="PTHR46588:SF1">
    <property type="entry name" value="SERINE_THREONINE_TYROSINE-INTERACTING PROTEIN"/>
    <property type="match status" value="1"/>
</dbReference>
<dbReference type="InterPro" id="IPR000340">
    <property type="entry name" value="Dual-sp_phosphatase_cat-dom"/>
</dbReference>
<feature type="region of interest" description="Disordered" evidence="2">
    <location>
        <begin position="1"/>
        <end position="36"/>
    </location>
</feature>
<evidence type="ECO:0000256" key="2">
    <source>
        <dbReference type="SAM" id="MobiDB-lite"/>
    </source>
</evidence>
<dbReference type="SMART" id="SM00195">
    <property type="entry name" value="DSPc"/>
    <property type="match status" value="1"/>
</dbReference>
<dbReference type="GO" id="GO:0070372">
    <property type="term" value="P:regulation of ERK1 and ERK2 cascade"/>
    <property type="evidence" value="ECO:0007669"/>
    <property type="project" value="TreeGrafter"/>
</dbReference>
<dbReference type="InterPro" id="IPR029021">
    <property type="entry name" value="Prot-tyrosine_phosphatase-like"/>
</dbReference>
<dbReference type="InterPro" id="IPR020422">
    <property type="entry name" value="TYR_PHOSPHATASE_DUAL_dom"/>
</dbReference>
<dbReference type="GO" id="GO:0005737">
    <property type="term" value="C:cytoplasm"/>
    <property type="evidence" value="ECO:0007669"/>
    <property type="project" value="TreeGrafter"/>
</dbReference>
<dbReference type="PANTHER" id="PTHR46588">
    <property type="entry name" value="SERINE/THREONINE/TYROSINE-INTERACTING PROTEIN"/>
    <property type="match status" value="1"/>
</dbReference>
<dbReference type="Gene3D" id="3.90.190.10">
    <property type="entry name" value="Protein tyrosine phosphatase superfamily"/>
    <property type="match status" value="1"/>
</dbReference>
<feature type="region of interest" description="Disordered" evidence="2">
    <location>
        <begin position="263"/>
        <end position="283"/>
    </location>
</feature>
<organism evidence="4 5">
    <name type="scientific">Aspergillus violaceofuscus (strain CBS 115571)</name>
    <dbReference type="NCBI Taxonomy" id="1450538"/>
    <lineage>
        <taxon>Eukaryota</taxon>
        <taxon>Fungi</taxon>
        <taxon>Dikarya</taxon>
        <taxon>Ascomycota</taxon>
        <taxon>Pezizomycotina</taxon>
        <taxon>Eurotiomycetes</taxon>
        <taxon>Eurotiomycetidae</taxon>
        <taxon>Eurotiales</taxon>
        <taxon>Aspergillaceae</taxon>
        <taxon>Aspergillus</taxon>
    </lineage>
</organism>
<comment type="similarity">
    <text evidence="1">Belongs to the protein-tyrosine phosphatase family. Non-receptor class subfamily.</text>
</comment>
<dbReference type="Proteomes" id="UP000249829">
    <property type="component" value="Unassembled WGS sequence"/>
</dbReference>
<sequence>MALTSSLAEDATSQGVGARYTPNHEYSLGNRRQKTDQPMVSYEEFDVQARQHVNAENHAFQQGEFVPDGFFNRVGPLCFTIPPPMFQWTYEMRRRAQSLLPCLYLGPWSCLADRGRLVQEGITLLLAVRDKRLAMASLISGRRAAEALQIEEGTVDFADNQDLIAMLPQLINHINAHVASFPATEPSGHARKKVLLFCETGNGPSAVVAIAYLMVMLNISLPQALQYVSSRRFCIDIDESASQLLLSFESILDAKRVVEQARRASETKNTTLKGASSRKRDAAEFDMVEEDGYAMGLEAGEAAADENRRPLAPFEDRSG</sequence>
<accession>A0A2V5HI36</accession>
<feature type="region of interest" description="Disordered" evidence="2">
    <location>
        <begin position="299"/>
        <end position="319"/>
    </location>
</feature>
<dbReference type="InterPro" id="IPR052449">
    <property type="entry name" value="STYX-Interacting_Phosphatase"/>
</dbReference>
<dbReference type="STRING" id="1450538.A0A2V5HI36"/>
<dbReference type="SUPFAM" id="SSF52799">
    <property type="entry name" value="(Phosphotyrosine protein) phosphatases II"/>
    <property type="match status" value="1"/>
</dbReference>
<evidence type="ECO:0000259" key="3">
    <source>
        <dbReference type="PROSITE" id="PS50056"/>
    </source>
</evidence>
<feature type="domain" description="Tyrosine specific protein phosphatases" evidence="3">
    <location>
        <begin position="161"/>
        <end position="232"/>
    </location>
</feature>
<feature type="compositionally biased region" description="Basic and acidic residues" evidence="2">
    <location>
        <begin position="305"/>
        <end position="319"/>
    </location>
</feature>
<dbReference type="GO" id="GO:0062026">
    <property type="term" value="P:negative regulation of SCF-dependent proteasomal ubiquitin-dependent catabolic process"/>
    <property type="evidence" value="ECO:0007669"/>
    <property type="project" value="TreeGrafter"/>
</dbReference>
<name>A0A2V5HI36_ASPV1</name>
<dbReference type="GO" id="GO:0005654">
    <property type="term" value="C:nucleoplasm"/>
    <property type="evidence" value="ECO:0007669"/>
    <property type="project" value="TreeGrafter"/>
</dbReference>
<evidence type="ECO:0000256" key="1">
    <source>
        <dbReference type="ARBA" id="ARBA00009649"/>
    </source>
</evidence>